<protein>
    <submittedName>
        <fullName evidence="12">Peptide ABC transporter permease</fullName>
    </submittedName>
</protein>
<evidence type="ECO:0000256" key="1">
    <source>
        <dbReference type="ARBA" id="ARBA00004651"/>
    </source>
</evidence>
<dbReference type="Pfam" id="PF00528">
    <property type="entry name" value="BPD_transp_1"/>
    <property type="match status" value="1"/>
</dbReference>
<feature type="transmembrane region" description="Helical" evidence="10">
    <location>
        <begin position="139"/>
        <end position="164"/>
    </location>
</feature>
<evidence type="ECO:0000256" key="2">
    <source>
        <dbReference type="ARBA" id="ARBA00022448"/>
    </source>
</evidence>
<organism evidence="12 13">
    <name type="scientific">Gottfriedia luciferensis</name>
    <dbReference type="NCBI Taxonomy" id="178774"/>
    <lineage>
        <taxon>Bacteria</taxon>
        <taxon>Bacillati</taxon>
        <taxon>Bacillota</taxon>
        <taxon>Bacilli</taxon>
        <taxon>Bacillales</taxon>
        <taxon>Bacillaceae</taxon>
        <taxon>Gottfriedia</taxon>
    </lineage>
</organism>
<dbReference type="PROSITE" id="PS50928">
    <property type="entry name" value="ABC_TM1"/>
    <property type="match status" value="1"/>
</dbReference>
<dbReference type="EMBL" id="MDKC01000005">
    <property type="protein sequence ID" value="ODG92782.1"/>
    <property type="molecule type" value="Genomic_DNA"/>
</dbReference>
<dbReference type="SUPFAM" id="SSF161098">
    <property type="entry name" value="MetI-like"/>
    <property type="match status" value="1"/>
</dbReference>
<dbReference type="PANTHER" id="PTHR43386">
    <property type="entry name" value="OLIGOPEPTIDE TRANSPORT SYSTEM PERMEASE PROTEIN APPC"/>
    <property type="match status" value="1"/>
</dbReference>
<feature type="transmembrane region" description="Helical" evidence="10">
    <location>
        <begin position="259"/>
        <end position="285"/>
    </location>
</feature>
<dbReference type="Gene3D" id="1.10.3720.10">
    <property type="entry name" value="MetI-like"/>
    <property type="match status" value="1"/>
</dbReference>
<reference evidence="12 13" key="1">
    <citation type="submission" date="2016-07" db="EMBL/GenBank/DDBJ databases">
        <authorList>
            <person name="Townsley L."/>
            <person name="Shank E.A."/>
        </authorList>
    </citation>
    <scope>NUCLEOTIDE SEQUENCE [LARGE SCALE GENOMIC DNA]</scope>
    <source>
        <strain evidence="12 13">CH01</strain>
    </source>
</reference>
<dbReference type="CDD" id="cd06261">
    <property type="entry name" value="TM_PBP2"/>
    <property type="match status" value="1"/>
</dbReference>
<evidence type="ECO:0000256" key="6">
    <source>
        <dbReference type="ARBA" id="ARBA00022927"/>
    </source>
</evidence>
<feature type="transmembrane region" description="Helical" evidence="10">
    <location>
        <begin position="201"/>
        <end position="220"/>
    </location>
</feature>
<evidence type="ECO:0000259" key="11">
    <source>
        <dbReference type="PROSITE" id="PS50928"/>
    </source>
</evidence>
<accession>A0ABX2ZTQ0</accession>
<keyword evidence="2 10" id="KW-0813">Transport</keyword>
<dbReference type="InterPro" id="IPR025966">
    <property type="entry name" value="OppC_N"/>
</dbReference>
<dbReference type="InterPro" id="IPR000515">
    <property type="entry name" value="MetI-like"/>
</dbReference>
<dbReference type="PANTHER" id="PTHR43386:SF24">
    <property type="entry name" value="OLIGOPEPTIDE TRANSPORT SYSTEM PERMEASE PROTEIN AMID"/>
    <property type="match status" value="1"/>
</dbReference>
<dbReference type="InterPro" id="IPR050366">
    <property type="entry name" value="BP-dependent_transpt_permease"/>
</dbReference>
<comment type="caution">
    <text evidence="12">The sequence shown here is derived from an EMBL/GenBank/DDBJ whole genome shotgun (WGS) entry which is preliminary data.</text>
</comment>
<comment type="similarity">
    <text evidence="9">Belongs to the binding-protein-dependent transport system permease family. OppBC subfamily.</text>
</comment>
<evidence type="ECO:0000256" key="5">
    <source>
        <dbReference type="ARBA" id="ARBA00022856"/>
    </source>
</evidence>
<proteinExistence type="inferred from homology"/>
<dbReference type="Proteomes" id="UP000094580">
    <property type="component" value="Unassembled WGS sequence"/>
</dbReference>
<feature type="transmembrane region" description="Helical" evidence="10">
    <location>
        <begin position="305"/>
        <end position="327"/>
    </location>
</feature>
<sequence length="340" mass="37563">MNNNTAQKISSDLFQPANVDLNNADKITRPSDSFWKDARRRFRKNKGAMLGFIILGILLFFTLFGPMMSGHSYKDQDLKRSKLPPKIGVLENVKFLPFDGYDQYGNDVYKNKNIKENYWFGTDDLGRDLFTRTWAGARVSILIGLLAAVIDMVIGVTFGGISGFFGGRTDTIMQRIAEVLMGVPYLIVVILFILVFKNPGILSIALAMVITGWVGMSRIVRGQMLKLKNQEFVLASRTLGATNTQLIGKHLIPNIMGPIIVMMMFTIPSAIFAEAFLSFIGLGIAPPKASLGSLVSDGFKSLQTFPHMMIIPAVVISLLILSFNLIADGLRDALDPKMSK</sequence>
<keyword evidence="5" id="KW-0571">Peptide transport</keyword>
<feature type="domain" description="ABC transmembrane type-1" evidence="11">
    <location>
        <begin position="137"/>
        <end position="327"/>
    </location>
</feature>
<evidence type="ECO:0000313" key="12">
    <source>
        <dbReference type="EMBL" id="ODG92782.1"/>
    </source>
</evidence>
<name>A0ABX2ZTQ0_9BACI</name>
<evidence type="ECO:0000256" key="10">
    <source>
        <dbReference type="RuleBase" id="RU363032"/>
    </source>
</evidence>
<feature type="transmembrane region" description="Helical" evidence="10">
    <location>
        <begin position="176"/>
        <end position="195"/>
    </location>
</feature>
<keyword evidence="13" id="KW-1185">Reference proteome</keyword>
<feature type="transmembrane region" description="Helical" evidence="10">
    <location>
        <begin position="48"/>
        <end position="68"/>
    </location>
</feature>
<keyword evidence="3" id="KW-1003">Cell membrane</keyword>
<dbReference type="Pfam" id="PF12911">
    <property type="entry name" value="OppC_N"/>
    <property type="match status" value="1"/>
</dbReference>
<evidence type="ECO:0000256" key="7">
    <source>
        <dbReference type="ARBA" id="ARBA00022989"/>
    </source>
</evidence>
<dbReference type="RefSeq" id="WP_069032982.1">
    <property type="nucleotide sequence ID" value="NZ_MDKC01000005.1"/>
</dbReference>
<comment type="subcellular location">
    <subcellularLocation>
        <location evidence="1 10">Cell membrane</location>
        <topology evidence="1 10">Multi-pass membrane protein</topology>
    </subcellularLocation>
</comment>
<keyword evidence="6" id="KW-0653">Protein transport</keyword>
<evidence type="ECO:0000256" key="8">
    <source>
        <dbReference type="ARBA" id="ARBA00023136"/>
    </source>
</evidence>
<dbReference type="NCBIfam" id="NF045475">
    <property type="entry name" value="Opp3C"/>
    <property type="match status" value="1"/>
</dbReference>
<gene>
    <name evidence="12" type="ORF">BED47_17850</name>
</gene>
<keyword evidence="8 10" id="KW-0472">Membrane</keyword>
<dbReference type="InterPro" id="IPR035906">
    <property type="entry name" value="MetI-like_sf"/>
</dbReference>
<keyword evidence="4 10" id="KW-0812">Transmembrane</keyword>
<evidence type="ECO:0000256" key="9">
    <source>
        <dbReference type="ARBA" id="ARBA00024202"/>
    </source>
</evidence>
<keyword evidence="7 10" id="KW-1133">Transmembrane helix</keyword>
<evidence type="ECO:0000256" key="3">
    <source>
        <dbReference type="ARBA" id="ARBA00022475"/>
    </source>
</evidence>
<evidence type="ECO:0000256" key="4">
    <source>
        <dbReference type="ARBA" id="ARBA00022692"/>
    </source>
</evidence>
<evidence type="ECO:0000313" key="13">
    <source>
        <dbReference type="Proteomes" id="UP000094580"/>
    </source>
</evidence>